<comment type="caution">
    <text evidence="6">The sequence shown here is derived from an EMBL/GenBank/DDBJ whole genome shotgun (WGS) entry which is preliminary data.</text>
</comment>
<accession>A0A2N7PLT6</accession>
<evidence type="ECO:0008006" key="8">
    <source>
        <dbReference type="Google" id="ProtNLM"/>
    </source>
</evidence>
<evidence type="ECO:0000259" key="2">
    <source>
        <dbReference type="PROSITE" id="PS50112"/>
    </source>
</evidence>
<evidence type="ECO:0000313" key="7">
    <source>
        <dbReference type="Proteomes" id="UP000235460"/>
    </source>
</evidence>
<dbReference type="PANTHER" id="PTHR33121">
    <property type="entry name" value="CYCLIC DI-GMP PHOSPHODIESTERASE PDEF"/>
    <property type="match status" value="1"/>
</dbReference>
<dbReference type="SUPFAM" id="SSF141868">
    <property type="entry name" value="EAL domain-like"/>
    <property type="match status" value="1"/>
</dbReference>
<dbReference type="PROSITE" id="PS50887">
    <property type="entry name" value="GGDEF"/>
    <property type="match status" value="1"/>
</dbReference>
<dbReference type="PROSITE" id="PS50112">
    <property type="entry name" value="PAS"/>
    <property type="match status" value="2"/>
</dbReference>
<dbReference type="InterPro" id="IPR043128">
    <property type="entry name" value="Rev_trsase/Diguanyl_cyclase"/>
</dbReference>
<dbReference type="CDD" id="cd01949">
    <property type="entry name" value="GGDEF"/>
    <property type="match status" value="1"/>
</dbReference>
<dbReference type="Proteomes" id="UP000235460">
    <property type="component" value="Unassembled WGS sequence"/>
</dbReference>
<dbReference type="GO" id="GO:0071111">
    <property type="term" value="F:cyclic-guanylate-specific phosphodiesterase activity"/>
    <property type="evidence" value="ECO:0007669"/>
    <property type="project" value="InterPro"/>
</dbReference>
<dbReference type="PROSITE" id="PS50883">
    <property type="entry name" value="EAL"/>
    <property type="match status" value="1"/>
</dbReference>
<feature type="domain" description="PAS" evidence="2">
    <location>
        <begin position="491"/>
        <end position="532"/>
    </location>
</feature>
<dbReference type="Pfam" id="PF13426">
    <property type="entry name" value="PAS_9"/>
    <property type="match status" value="2"/>
</dbReference>
<dbReference type="InterPro" id="IPR000160">
    <property type="entry name" value="GGDEF_dom"/>
</dbReference>
<dbReference type="PROSITE" id="PS50191">
    <property type="entry name" value="CRAL_TRIO"/>
    <property type="match status" value="1"/>
</dbReference>
<dbReference type="InterPro" id="IPR000014">
    <property type="entry name" value="PAS"/>
</dbReference>
<dbReference type="InterPro" id="IPR050706">
    <property type="entry name" value="Cyclic-di-GMP_PDE-like"/>
</dbReference>
<dbReference type="InterPro" id="IPR001633">
    <property type="entry name" value="EAL_dom"/>
</dbReference>
<feature type="domain" description="EAL" evidence="4">
    <location>
        <begin position="759"/>
        <end position="1003"/>
    </location>
</feature>
<evidence type="ECO:0000256" key="1">
    <source>
        <dbReference type="SAM" id="Phobius"/>
    </source>
</evidence>
<dbReference type="SMART" id="SM00091">
    <property type="entry name" value="PAS"/>
    <property type="match status" value="2"/>
</dbReference>
<protein>
    <recommendedName>
        <fullName evidence="8">Diguanylate cyclase/phosphodiesterase with PAS/PAC sensor(S)</fullName>
    </recommendedName>
</protein>
<dbReference type="InterPro" id="IPR001251">
    <property type="entry name" value="CRAL-TRIO_dom"/>
</dbReference>
<dbReference type="NCBIfam" id="TIGR00229">
    <property type="entry name" value="sensory_box"/>
    <property type="match status" value="2"/>
</dbReference>
<dbReference type="Gene3D" id="3.30.70.270">
    <property type="match status" value="1"/>
</dbReference>
<feature type="domain" description="GGDEF" evidence="5">
    <location>
        <begin position="619"/>
        <end position="750"/>
    </location>
</feature>
<dbReference type="NCBIfam" id="TIGR00254">
    <property type="entry name" value="GGDEF"/>
    <property type="match status" value="1"/>
</dbReference>
<dbReference type="CDD" id="cd01948">
    <property type="entry name" value="EAL"/>
    <property type="match status" value="1"/>
</dbReference>
<dbReference type="Gene3D" id="3.30.450.20">
    <property type="entry name" value="PAS domain"/>
    <property type="match status" value="2"/>
</dbReference>
<dbReference type="SUPFAM" id="SSF55781">
    <property type="entry name" value="GAF domain-like"/>
    <property type="match status" value="1"/>
</dbReference>
<keyword evidence="1" id="KW-0472">Membrane</keyword>
<dbReference type="Pfam" id="PF00990">
    <property type="entry name" value="GGDEF"/>
    <property type="match status" value="1"/>
</dbReference>
<keyword evidence="1" id="KW-1133">Transmembrane helix</keyword>
<evidence type="ECO:0000259" key="3">
    <source>
        <dbReference type="PROSITE" id="PS50191"/>
    </source>
</evidence>
<name>A0A2N7PLT6_9BACT</name>
<keyword evidence="1" id="KW-0812">Transmembrane</keyword>
<dbReference type="Pfam" id="PF00563">
    <property type="entry name" value="EAL"/>
    <property type="match status" value="1"/>
</dbReference>
<dbReference type="InterPro" id="IPR035965">
    <property type="entry name" value="PAS-like_dom_sf"/>
</dbReference>
<evidence type="ECO:0000313" key="6">
    <source>
        <dbReference type="EMBL" id="PMP65047.1"/>
    </source>
</evidence>
<dbReference type="SUPFAM" id="SSF55073">
    <property type="entry name" value="Nucleotide cyclase"/>
    <property type="match status" value="1"/>
</dbReference>
<dbReference type="SUPFAM" id="SSF55785">
    <property type="entry name" value="PYP-like sensor domain (PAS domain)"/>
    <property type="match status" value="2"/>
</dbReference>
<evidence type="ECO:0000259" key="4">
    <source>
        <dbReference type="PROSITE" id="PS50883"/>
    </source>
</evidence>
<proteinExistence type="predicted"/>
<dbReference type="SMART" id="SM00267">
    <property type="entry name" value="GGDEF"/>
    <property type="match status" value="1"/>
</dbReference>
<gene>
    <name evidence="6" type="ORF">C0190_07265</name>
</gene>
<reference evidence="6 7" key="1">
    <citation type="submission" date="2018-01" db="EMBL/GenBank/DDBJ databases">
        <title>Metagenomic assembled genomes from two thermal pools in the Uzon Caldera, Kamchatka, Russia.</title>
        <authorList>
            <person name="Wilkins L."/>
            <person name="Ettinger C."/>
        </authorList>
    </citation>
    <scope>NUCLEOTIDE SEQUENCE [LARGE SCALE GENOMIC DNA]</scope>
    <source>
        <strain evidence="6">ZAV-08</strain>
    </source>
</reference>
<dbReference type="SMART" id="SM00052">
    <property type="entry name" value="EAL"/>
    <property type="match status" value="1"/>
</dbReference>
<feature type="domain" description="CRAL-TRIO" evidence="3">
    <location>
        <begin position="374"/>
        <end position="612"/>
    </location>
</feature>
<sequence length="1003" mass="118134">MEIKIKVCSCQKEKFSLWENFSQSLKSLLKEEVKLEFFEKFPQDLEKDIDLFYASFSLALHLIEKDYKPVAKFIDQGDYYLVLSPRSLSDLKEKDKIKVILTNRAIFFYLLFYFTVSRLNIDFSKIQIILKDSHYEVEAEILKDEGDLYILPEKTAKPYLEKFLFKEKFPFKVSHYFMIPSKTFLFEKIKKALFLIDKKLIKSLGFENIEEVSSWEEEFIKFGSFINKFFPQLIEKTIMLDTFLNAFFLGVAIYHEKFLYVNPYFCKILGYTLEEFKELAIWDVIYYEEDKKRIREVAERRLKGEYFFFLYQPIALKTKDGKKIETLIFASTIWYQNKYCGFVVGIDISELKKLQRFLNLLRQVNQILIGCNYEEEIYEKILPIIKESLELKGVWISDQSGKPLYLYPEDFKIPENLIFPEETFRVIPLIKDGNVVAYLNLLSSEEKFFTEEVVDLLKELQEDLIFAIKKVNLLERDLALGLFAEKSGEMIIITDEKGTLEYINSAGEDLLGIKKEELAKENIFKVLLIPKEIINLKEDTTRFVVYLTPDKVRRLLELKISFIKSPFKSKAVIVGKDLTKELEFERERELLQYHDSLTGLPNRRGFIKKCSDLLNILNKPSALIIIDFYRFSYINHFYGFETGNFCLKELAKRFQNVLKDRGFLGRTGGDEFCLFIIDVEEGVGEWIKILKDALSKPIFHEDKKIFLDWNMGIVIFPQDGTTIDELWKKVNLVLVEAKKGGPNTIKIFNSEIEKVVEETFQIELLIKKAFKENLFIFYYQPYFETETLKLAGIEALVRIKEKDNLILPFKFINTLENSPYLFDFNLLCFEKNIKKIKKWEIPISLNLSSQSFKLLDFSEFLNPFKEILFSYPYFLILEITEHILIENIEIVRRIIETTKSFKIKIALDDFGTGFSSLNYLKDLPIDIIKIDISFIKEMVRDTRTYKIVEAIIDLSHFLGIKVVAEGVETKEQFDLLKKLKCDYVQGFFLCKPLPEEEIEKLFS</sequence>
<dbReference type="PANTHER" id="PTHR33121:SF71">
    <property type="entry name" value="OXYGEN SENSOR PROTEIN DOSP"/>
    <property type="match status" value="1"/>
</dbReference>
<dbReference type="InterPro" id="IPR035919">
    <property type="entry name" value="EAL_sf"/>
</dbReference>
<dbReference type="EMBL" id="PNIK01000105">
    <property type="protein sequence ID" value="PMP65047.1"/>
    <property type="molecule type" value="Genomic_DNA"/>
</dbReference>
<organism evidence="6 7">
    <name type="scientific">Thermodesulfobacterium geofontis</name>
    <dbReference type="NCBI Taxonomy" id="1295609"/>
    <lineage>
        <taxon>Bacteria</taxon>
        <taxon>Pseudomonadati</taxon>
        <taxon>Thermodesulfobacteriota</taxon>
        <taxon>Thermodesulfobacteria</taxon>
        <taxon>Thermodesulfobacteriales</taxon>
        <taxon>Thermodesulfobacteriaceae</taxon>
        <taxon>Thermodesulfobacterium</taxon>
    </lineage>
</organism>
<feature type="domain" description="PAS" evidence="2">
    <location>
        <begin position="257"/>
        <end position="305"/>
    </location>
</feature>
<feature type="transmembrane region" description="Helical" evidence="1">
    <location>
        <begin position="99"/>
        <end position="116"/>
    </location>
</feature>
<dbReference type="InterPro" id="IPR029787">
    <property type="entry name" value="Nucleotide_cyclase"/>
</dbReference>
<dbReference type="Gene3D" id="3.20.20.450">
    <property type="entry name" value="EAL domain"/>
    <property type="match status" value="1"/>
</dbReference>
<dbReference type="CDD" id="cd00130">
    <property type="entry name" value="PAS"/>
    <property type="match status" value="2"/>
</dbReference>
<evidence type="ECO:0000259" key="5">
    <source>
        <dbReference type="PROSITE" id="PS50887"/>
    </source>
</evidence>
<dbReference type="AlphaFoldDB" id="A0A2N7PLT6"/>